<dbReference type="EMBL" id="LCJB01000038">
    <property type="protein sequence ID" value="KKT70027.1"/>
    <property type="molecule type" value="Genomic_DNA"/>
</dbReference>
<comment type="caution">
    <text evidence="2">Lacks conserved residue(s) required for the propagation of feature annotation.</text>
</comment>
<dbReference type="Gene3D" id="2.40.50.140">
    <property type="entry name" value="Nucleic acid-binding proteins"/>
    <property type="match status" value="1"/>
</dbReference>
<proteinExistence type="inferred from homology"/>
<dbReference type="Pfam" id="PF00436">
    <property type="entry name" value="SSB"/>
    <property type="match status" value="1"/>
</dbReference>
<keyword evidence="1 2" id="KW-0238">DNA-binding</keyword>
<sequence>MFSLNRATILGNLTRDPETKQLTSGQTVCTFGVATNRSWTDANGVRQDKAEFHNIVAWGKLAEICSQLLTKGKKVYVEGRLQTRDWEGADGVKRYRTEIVAENIIILDRAGGGTGFNPASPVSTDDPSIDPTSEIKVEDIPF</sequence>
<evidence type="ECO:0000256" key="3">
    <source>
        <dbReference type="RuleBase" id="RU000524"/>
    </source>
</evidence>
<dbReference type="PATRIC" id="fig|1619000.3.peg.640"/>
<evidence type="ECO:0000256" key="1">
    <source>
        <dbReference type="ARBA" id="ARBA00023125"/>
    </source>
</evidence>
<dbReference type="GO" id="GO:0009295">
    <property type="term" value="C:nucleoid"/>
    <property type="evidence" value="ECO:0007669"/>
    <property type="project" value="TreeGrafter"/>
</dbReference>
<dbReference type="PANTHER" id="PTHR10302:SF27">
    <property type="entry name" value="SINGLE-STRANDED DNA-BINDING PROTEIN"/>
    <property type="match status" value="1"/>
</dbReference>
<dbReference type="PANTHER" id="PTHR10302">
    <property type="entry name" value="SINGLE-STRANDED DNA-BINDING PROTEIN"/>
    <property type="match status" value="1"/>
</dbReference>
<reference evidence="4 5" key="1">
    <citation type="journal article" date="2015" name="Nature">
        <title>rRNA introns, odd ribosomes, and small enigmatic genomes across a large radiation of phyla.</title>
        <authorList>
            <person name="Brown C.T."/>
            <person name="Hug L.A."/>
            <person name="Thomas B.C."/>
            <person name="Sharon I."/>
            <person name="Castelle C.J."/>
            <person name="Singh A."/>
            <person name="Wilkins M.J."/>
            <person name="Williams K.H."/>
            <person name="Banfield J.F."/>
        </authorList>
    </citation>
    <scope>NUCLEOTIDE SEQUENCE [LARGE SCALE GENOMIC DNA]</scope>
</reference>
<dbReference type="InterPro" id="IPR011344">
    <property type="entry name" value="ssDNA-bd"/>
</dbReference>
<dbReference type="GO" id="GO:0003697">
    <property type="term" value="F:single-stranded DNA binding"/>
    <property type="evidence" value="ECO:0007669"/>
    <property type="project" value="UniProtKB-UniRule"/>
</dbReference>
<dbReference type="SUPFAM" id="SSF50249">
    <property type="entry name" value="Nucleic acid-binding proteins"/>
    <property type="match status" value="1"/>
</dbReference>
<gene>
    <name evidence="4" type="ORF">UW63_C0038G0008</name>
</gene>
<protein>
    <recommendedName>
        <fullName evidence="2 3">Single-stranded DNA-binding protein</fullName>
        <shortName evidence="2">SSB</shortName>
    </recommendedName>
</protein>
<name>A0A0G1LMR6_9BACT</name>
<comment type="subunit">
    <text evidence="2">Homotetramer.</text>
</comment>
<dbReference type="GO" id="GO:0006260">
    <property type="term" value="P:DNA replication"/>
    <property type="evidence" value="ECO:0007669"/>
    <property type="project" value="InterPro"/>
</dbReference>
<dbReference type="PROSITE" id="PS50935">
    <property type="entry name" value="SSB"/>
    <property type="match status" value="1"/>
</dbReference>
<evidence type="ECO:0000313" key="5">
    <source>
        <dbReference type="Proteomes" id="UP000034154"/>
    </source>
</evidence>
<dbReference type="HAMAP" id="MF_00984">
    <property type="entry name" value="SSB"/>
    <property type="match status" value="1"/>
</dbReference>
<dbReference type="Proteomes" id="UP000034154">
    <property type="component" value="Unassembled WGS sequence"/>
</dbReference>
<evidence type="ECO:0000256" key="2">
    <source>
        <dbReference type="HAMAP-Rule" id="MF_00984"/>
    </source>
</evidence>
<dbReference type="CDD" id="cd04496">
    <property type="entry name" value="SSB_OBF"/>
    <property type="match status" value="1"/>
</dbReference>
<comment type="caution">
    <text evidence="4">The sequence shown here is derived from an EMBL/GenBank/DDBJ whole genome shotgun (WGS) entry which is preliminary data.</text>
</comment>
<accession>A0A0G1LMR6</accession>
<organism evidence="4 5">
    <name type="scientific">Candidatus Uhrbacteria bacterium GW2011_GWF2_44_350</name>
    <dbReference type="NCBI Taxonomy" id="1619000"/>
    <lineage>
        <taxon>Bacteria</taxon>
        <taxon>Candidatus Uhriibacteriota</taxon>
    </lineage>
</organism>
<dbReference type="AlphaFoldDB" id="A0A0G1LMR6"/>
<evidence type="ECO:0000313" key="4">
    <source>
        <dbReference type="EMBL" id="KKT70027.1"/>
    </source>
</evidence>
<dbReference type="InterPro" id="IPR012340">
    <property type="entry name" value="NA-bd_OB-fold"/>
</dbReference>
<dbReference type="InterPro" id="IPR000424">
    <property type="entry name" value="Primosome_PriB/ssb"/>
</dbReference>
<dbReference type="NCBIfam" id="TIGR00621">
    <property type="entry name" value="ssb"/>
    <property type="match status" value="1"/>
</dbReference>